<dbReference type="KEGG" id="gtt:GUITHDRAFT_122049"/>
<evidence type="ECO:0000313" key="13">
    <source>
        <dbReference type="EnsemblProtists" id="EKX31761"/>
    </source>
</evidence>
<evidence type="ECO:0000256" key="8">
    <source>
        <dbReference type="ARBA" id="ARBA00022989"/>
    </source>
</evidence>
<evidence type="ECO:0000256" key="10">
    <source>
        <dbReference type="SAM" id="MobiDB-lite"/>
    </source>
</evidence>
<feature type="compositionally biased region" description="Basic and acidic residues" evidence="10">
    <location>
        <begin position="1"/>
        <end position="26"/>
    </location>
</feature>
<feature type="compositionally biased region" description="Acidic residues" evidence="10">
    <location>
        <begin position="45"/>
        <end position="62"/>
    </location>
</feature>
<keyword evidence="6" id="KW-0931">ER-Golgi transport</keyword>
<dbReference type="GO" id="GO:0005484">
    <property type="term" value="F:SNAP receptor activity"/>
    <property type="evidence" value="ECO:0007669"/>
    <property type="project" value="TreeGrafter"/>
</dbReference>
<dbReference type="OrthoDB" id="10655722at2759"/>
<keyword evidence="9 11" id="KW-0472">Membrane</keyword>
<keyword evidence="5" id="KW-0256">Endoplasmic reticulum</keyword>
<evidence type="ECO:0000313" key="14">
    <source>
        <dbReference type="Proteomes" id="UP000011087"/>
    </source>
</evidence>
<organism evidence="12">
    <name type="scientific">Guillardia theta (strain CCMP2712)</name>
    <name type="common">Cryptophyte</name>
    <dbReference type="NCBI Taxonomy" id="905079"/>
    <lineage>
        <taxon>Eukaryota</taxon>
        <taxon>Cryptophyceae</taxon>
        <taxon>Pyrenomonadales</taxon>
        <taxon>Geminigeraceae</taxon>
        <taxon>Guillardia</taxon>
    </lineage>
</organism>
<feature type="transmembrane region" description="Helical" evidence="11">
    <location>
        <begin position="235"/>
        <end position="254"/>
    </location>
</feature>
<dbReference type="GO" id="GO:0031201">
    <property type="term" value="C:SNARE complex"/>
    <property type="evidence" value="ECO:0007669"/>
    <property type="project" value="TreeGrafter"/>
</dbReference>
<feature type="region of interest" description="Disordered" evidence="10">
    <location>
        <begin position="131"/>
        <end position="171"/>
    </location>
</feature>
<dbReference type="Proteomes" id="UP000011087">
    <property type="component" value="Unassembled WGS sequence"/>
</dbReference>
<sequence>MRELLEELKREDRPPAPETLKEHERTLAAAAATAEEARRRSEQVNEAEDEREDEDEDEDEDEEGKRVGKSGKIQRRRRVVEGEARKEASESPFLSAPAMQPSVASSLPHSLSDRRSQLLGRTGHVLRRRVGGEGSHVQEALEEDKKIQSRMKAGRGEERREGGRLKEEEQEELANMTSTLKRNVEAMHATIVQDNKRLTSMDDEMAGGIQKIKRINLRVDEQRAKNRRTTCLQCIMFLLVSLLFFSTFFLMRFFGKAKQRLRAATPDFLLAGRDEANAQVDEHQSWRSSGETSMRILAEKKKKKKKKKMMMMMMMMMMVVVVVVVVVMMMM</sequence>
<evidence type="ECO:0000313" key="12">
    <source>
        <dbReference type="EMBL" id="EKX31761.1"/>
    </source>
</evidence>
<dbReference type="EnsemblProtists" id="EKX31761">
    <property type="protein sequence ID" value="EKX31761"/>
    <property type="gene ID" value="GUITHDRAFT_122049"/>
</dbReference>
<dbReference type="RefSeq" id="XP_005818741.1">
    <property type="nucleotide sequence ID" value="XM_005818684.1"/>
</dbReference>
<feature type="compositionally biased region" description="Basic and acidic residues" evidence="10">
    <location>
        <begin position="154"/>
        <end position="167"/>
    </location>
</feature>
<evidence type="ECO:0000256" key="2">
    <source>
        <dbReference type="ARBA" id="ARBA00007891"/>
    </source>
</evidence>
<keyword evidence="7" id="KW-0653">Protein transport</keyword>
<dbReference type="PaxDb" id="55529-EKX31761"/>
<dbReference type="GeneID" id="17288483"/>
<feature type="compositionally biased region" description="Basic and acidic residues" evidence="10">
    <location>
        <begin position="79"/>
        <end position="89"/>
    </location>
</feature>
<dbReference type="HOGENOM" id="CLU_840572_0_0_1"/>
<evidence type="ECO:0000256" key="4">
    <source>
        <dbReference type="ARBA" id="ARBA00022692"/>
    </source>
</evidence>
<keyword evidence="3" id="KW-0813">Transport</keyword>
<keyword evidence="8 11" id="KW-1133">Transmembrane helix</keyword>
<dbReference type="PANTHER" id="PTHR13050">
    <property type="entry name" value="USE1-LIKE PROTEIN"/>
    <property type="match status" value="1"/>
</dbReference>
<dbReference type="Pfam" id="PF09753">
    <property type="entry name" value="Use1"/>
    <property type="match status" value="1"/>
</dbReference>
<evidence type="ECO:0000256" key="3">
    <source>
        <dbReference type="ARBA" id="ARBA00022448"/>
    </source>
</evidence>
<keyword evidence="4 11" id="KW-0812">Transmembrane</keyword>
<comment type="subcellular location">
    <subcellularLocation>
        <location evidence="1">Endoplasmic reticulum membrane</location>
        <topology evidence="1">Single-pass type IV membrane protein</topology>
    </subcellularLocation>
</comment>
<feature type="transmembrane region" description="Helical" evidence="11">
    <location>
        <begin position="310"/>
        <end position="330"/>
    </location>
</feature>
<name>L1I691_GUITC</name>
<evidence type="ECO:0000256" key="1">
    <source>
        <dbReference type="ARBA" id="ARBA00004163"/>
    </source>
</evidence>
<protein>
    <submittedName>
        <fullName evidence="12 13">Uncharacterized protein</fullName>
    </submittedName>
</protein>
<dbReference type="GO" id="GO:0005789">
    <property type="term" value="C:endoplasmic reticulum membrane"/>
    <property type="evidence" value="ECO:0007669"/>
    <property type="project" value="UniProtKB-SubCell"/>
</dbReference>
<dbReference type="GO" id="GO:0015031">
    <property type="term" value="P:protein transport"/>
    <property type="evidence" value="ECO:0007669"/>
    <property type="project" value="UniProtKB-KW"/>
</dbReference>
<dbReference type="GO" id="GO:0006890">
    <property type="term" value="P:retrograde vesicle-mediated transport, Golgi to endoplasmic reticulum"/>
    <property type="evidence" value="ECO:0007669"/>
    <property type="project" value="TreeGrafter"/>
</dbReference>
<feature type="region of interest" description="Disordered" evidence="10">
    <location>
        <begin position="1"/>
        <end position="108"/>
    </location>
</feature>
<reference evidence="14" key="2">
    <citation type="submission" date="2012-11" db="EMBL/GenBank/DDBJ databases">
        <authorList>
            <person name="Kuo A."/>
            <person name="Curtis B.A."/>
            <person name="Tanifuji G."/>
            <person name="Burki F."/>
            <person name="Gruber A."/>
            <person name="Irimia M."/>
            <person name="Maruyama S."/>
            <person name="Arias M.C."/>
            <person name="Ball S.G."/>
            <person name="Gile G.H."/>
            <person name="Hirakawa Y."/>
            <person name="Hopkins J.F."/>
            <person name="Rensing S.A."/>
            <person name="Schmutz J."/>
            <person name="Symeonidi A."/>
            <person name="Elias M."/>
            <person name="Eveleigh R.J."/>
            <person name="Herman E.K."/>
            <person name="Klute M.J."/>
            <person name="Nakayama T."/>
            <person name="Obornik M."/>
            <person name="Reyes-Prieto A."/>
            <person name="Armbrust E.V."/>
            <person name="Aves S.J."/>
            <person name="Beiko R.G."/>
            <person name="Coutinho P."/>
            <person name="Dacks J.B."/>
            <person name="Durnford D.G."/>
            <person name="Fast N.M."/>
            <person name="Green B.R."/>
            <person name="Grisdale C."/>
            <person name="Hempe F."/>
            <person name="Henrissat B."/>
            <person name="Hoppner M.P."/>
            <person name="Ishida K.-I."/>
            <person name="Kim E."/>
            <person name="Koreny L."/>
            <person name="Kroth P.G."/>
            <person name="Liu Y."/>
            <person name="Malik S.-B."/>
            <person name="Maier U.G."/>
            <person name="McRose D."/>
            <person name="Mock T."/>
            <person name="Neilson J.A."/>
            <person name="Onodera N.T."/>
            <person name="Poole A.M."/>
            <person name="Pritham E.J."/>
            <person name="Richards T.A."/>
            <person name="Rocap G."/>
            <person name="Roy S.W."/>
            <person name="Sarai C."/>
            <person name="Schaack S."/>
            <person name="Shirato S."/>
            <person name="Slamovits C.H."/>
            <person name="Spencer D.F."/>
            <person name="Suzuki S."/>
            <person name="Worden A.Z."/>
            <person name="Zauner S."/>
            <person name="Barry K."/>
            <person name="Bell C."/>
            <person name="Bharti A.K."/>
            <person name="Crow J.A."/>
            <person name="Grimwood J."/>
            <person name="Kramer R."/>
            <person name="Lindquist E."/>
            <person name="Lucas S."/>
            <person name="Salamov A."/>
            <person name="McFadden G.I."/>
            <person name="Lane C.E."/>
            <person name="Keeling P.J."/>
            <person name="Gray M.W."/>
            <person name="Grigoriev I.V."/>
            <person name="Archibald J.M."/>
        </authorList>
    </citation>
    <scope>NUCLEOTIDE SEQUENCE</scope>
    <source>
        <strain evidence="14">CCMP2712</strain>
    </source>
</reference>
<reference evidence="12 14" key="1">
    <citation type="journal article" date="2012" name="Nature">
        <title>Algal genomes reveal evolutionary mosaicism and the fate of nucleomorphs.</title>
        <authorList>
            <consortium name="DOE Joint Genome Institute"/>
            <person name="Curtis B.A."/>
            <person name="Tanifuji G."/>
            <person name="Burki F."/>
            <person name="Gruber A."/>
            <person name="Irimia M."/>
            <person name="Maruyama S."/>
            <person name="Arias M.C."/>
            <person name="Ball S.G."/>
            <person name="Gile G.H."/>
            <person name="Hirakawa Y."/>
            <person name="Hopkins J.F."/>
            <person name="Kuo A."/>
            <person name="Rensing S.A."/>
            <person name="Schmutz J."/>
            <person name="Symeonidi A."/>
            <person name="Elias M."/>
            <person name="Eveleigh R.J."/>
            <person name="Herman E.K."/>
            <person name="Klute M.J."/>
            <person name="Nakayama T."/>
            <person name="Obornik M."/>
            <person name="Reyes-Prieto A."/>
            <person name="Armbrust E.V."/>
            <person name="Aves S.J."/>
            <person name="Beiko R.G."/>
            <person name="Coutinho P."/>
            <person name="Dacks J.B."/>
            <person name="Durnford D.G."/>
            <person name="Fast N.M."/>
            <person name="Green B.R."/>
            <person name="Grisdale C.J."/>
            <person name="Hempel F."/>
            <person name="Henrissat B."/>
            <person name="Hoppner M.P."/>
            <person name="Ishida K."/>
            <person name="Kim E."/>
            <person name="Koreny L."/>
            <person name="Kroth P.G."/>
            <person name="Liu Y."/>
            <person name="Malik S.B."/>
            <person name="Maier U.G."/>
            <person name="McRose D."/>
            <person name="Mock T."/>
            <person name="Neilson J.A."/>
            <person name="Onodera N.T."/>
            <person name="Poole A.M."/>
            <person name="Pritham E.J."/>
            <person name="Richards T.A."/>
            <person name="Rocap G."/>
            <person name="Roy S.W."/>
            <person name="Sarai C."/>
            <person name="Schaack S."/>
            <person name="Shirato S."/>
            <person name="Slamovits C.H."/>
            <person name="Spencer D.F."/>
            <person name="Suzuki S."/>
            <person name="Worden A.Z."/>
            <person name="Zauner S."/>
            <person name="Barry K."/>
            <person name="Bell C."/>
            <person name="Bharti A.K."/>
            <person name="Crow J.A."/>
            <person name="Grimwood J."/>
            <person name="Kramer R."/>
            <person name="Lindquist E."/>
            <person name="Lucas S."/>
            <person name="Salamov A."/>
            <person name="McFadden G.I."/>
            <person name="Lane C.E."/>
            <person name="Keeling P.J."/>
            <person name="Gray M.W."/>
            <person name="Grigoriev I.V."/>
            <person name="Archibald J.M."/>
        </authorList>
    </citation>
    <scope>NUCLEOTIDE SEQUENCE</scope>
    <source>
        <strain evidence="12 14">CCMP2712</strain>
    </source>
</reference>
<comment type="similarity">
    <text evidence="2">Belongs to the USE1 family.</text>
</comment>
<evidence type="ECO:0000256" key="6">
    <source>
        <dbReference type="ARBA" id="ARBA00022892"/>
    </source>
</evidence>
<feature type="compositionally biased region" description="Basic residues" evidence="10">
    <location>
        <begin position="67"/>
        <end position="78"/>
    </location>
</feature>
<dbReference type="EMBL" id="JH993239">
    <property type="protein sequence ID" value="EKX31761.1"/>
    <property type="molecule type" value="Genomic_DNA"/>
</dbReference>
<dbReference type="InterPro" id="IPR019150">
    <property type="entry name" value="Vesicle_transport_protein_Use1"/>
</dbReference>
<evidence type="ECO:0000256" key="9">
    <source>
        <dbReference type="ARBA" id="ARBA00023136"/>
    </source>
</evidence>
<gene>
    <name evidence="12" type="ORF">GUITHDRAFT_122049</name>
</gene>
<dbReference type="AlphaFoldDB" id="L1I691"/>
<proteinExistence type="inferred from homology"/>
<evidence type="ECO:0000256" key="5">
    <source>
        <dbReference type="ARBA" id="ARBA00022824"/>
    </source>
</evidence>
<dbReference type="PANTHER" id="PTHR13050:SF7">
    <property type="entry name" value="VESICLE TRANSPORT PROTEIN USE1"/>
    <property type="match status" value="1"/>
</dbReference>
<keyword evidence="14" id="KW-1185">Reference proteome</keyword>
<reference evidence="13" key="3">
    <citation type="submission" date="2016-03" db="UniProtKB">
        <authorList>
            <consortium name="EnsemblProtists"/>
        </authorList>
    </citation>
    <scope>IDENTIFICATION</scope>
</reference>
<evidence type="ECO:0000256" key="7">
    <source>
        <dbReference type="ARBA" id="ARBA00022927"/>
    </source>
</evidence>
<accession>L1I691</accession>
<evidence type="ECO:0000256" key="11">
    <source>
        <dbReference type="SAM" id="Phobius"/>
    </source>
</evidence>